<feature type="compositionally biased region" description="Low complexity" evidence="2">
    <location>
        <begin position="469"/>
        <end position="479"/>
    </location>
</feature>
<keyword evidence="1" id="KW-0862">Zinc</keyword>
<dbReference type="Pfam" id="PF02190">
    <property type="entry name" value="LON_substr_bdg"/>
    <property type="match status" value="1"/>
</dbReference>
<dbReference type="InterPro" id="IPR013083">
    <property type="entry name" value="Znf_RING/FYVE/PHD"/>
</dbReference>
<evidence type="ECO:0000313" key="5">
    <source>
        <dbReference type="EMBL" id="KNE90791.1"/>
    </source>
</evidence>
<dbReference type="InterPro" id="IPR046336">
    <property type="entry name" value="Lon_prtase_N_sf"/>
</dbReference>
<feature type="compositionally biased region" description="Basic and acidic residues" evidence="2">
    <location>
        <begin position="53"/>
        <end position="80"/>
    </location>
</feature>
<dbReference type="GO" id="GO:0061630">
    <property type="term" value="F:ubiquitin protein ligase activity"/>
    <property type="evidence" value="ECO:0007669"/>
    <property type="project" value="TreeGrafter"/>
</dbReference>
<feature type="domain" description="Lon N-terminal" evidence="4">
    <location>
        <begin position="334"/>
        <end position="575"/>
    </location>
</feature>
<protein>
    <recommendedName>
        <fullName evidence="7">RING-type domain-containing protein</fullName>
    </recommendedName>
</protein>
<accession>A0A0L0UV23</accession>
<feature type="region of interest" description="Disordered" evidence="2">
    <location>
        <begin position="468"/>
        <end position="494"/>
    </location>
</feature>
<evidence type="ECO:0000259" key="4">
    <source>
        <dbReference type="PROSITE" id="PS51787"/>
    </source>
</evidence>
<keyword evidence="1" id="KW-0863">Zinc-finger</keyword>
<dbReference type="InterPro" id="IPR015947">
    <property type="entry name" value="PUA-like_sf"/>
</dbReference>
<dbReference type="STRING" id="1165861.A0A0L0UV23"/>
<dbReference type="Gene3D" id="1.20.58.1480">
    <property type="match status" value="1"/>
</dbReference>
<dbReference type="OrthoDB" id="264917at2759"/>
<feature type="compositionally biased region" description="Low complexity" evidence="2">
    <location>
        <begin position="142"/>
        <end position="155"/>
    </location>
</feature>
<comment type="caution">
    <text evidence="5">The sequence shown here is derived from an EMBL/GenBank/DDBJ whole genome shotgun (WGS) entry which is preliminary data.</text>
</comment>
<keyword evidence="6" id="KW-1185">Reference proteome</keyword>
<evidence type="ECO:0000313" key="6">
    <source>
        <dbReference type="Proteomes" id="UP000054564"/>
    </source>
</evidence>
<feature type="region of interest" description="Disordered" evidence="2">
    <location>
        <begin position="130"/>
        <end position="157"/>
    </location>
</feature>
<proteinExistence type="predicted"/>
<reference evidence="6" key="1">
    <citation type="submission" date="2014-03" db="EMBL/GenBank/DDBJ databases">
        <title>The Genome Sequence of Puccinia striiformis f. sp. tritici PST-78.</title>
        <authorList>
            <consortium name="The Broad Institute Genome Sequencing Platform"/>
            <person name="Cuomo C."/>
            <person name="Hulbert S."/>
            <person name="Chen X."/>
            <person name="Walker B."/>
            <person name="Young S.K."/>
            <person name="Zeng Q."/>
            <person name="Gargeya S."/>
            <person name="Fitzgerald M."/>
            <person name="Haas B."/>
            <person name="Abouelleil A."/>
            <person name="Alvarado L."/>
            <person name="Arachchi H.M."/>
            <person name="Berlin A.M."/>
            <person name="Chapman S.B."/>
            <person name="Goldberg J."/>
            <person name="Griggs A."/>
            <person name="Gujja S."/>
            <person name="Hansen M."/>
            <person name="Howarth C."/>
            <person name="Imamovic A."/>
            <person name="Larimer J."/>
            <person name="McCowan C."/>
            <person name="Montmayeur A."/>
            <person name="Murphy C."/>
            <person name="Neiman D."/>
            <person name="Pearson M."/>
            <person name="Priest M."/>
            <person name="Roberts A."/>
            <person name="Saif S."/>
            <person name="Shea T."/>
            <person name="Sisk P."/>
            <person name="Sykes S."/>
            <person name="Wortman J."/>
            <person name="Nusbaum C."/>
            <person name="Birren B."/>
        </authorList>
    </citation>
    <scope>NUCLEOTIDE SEQUENCE [LARGE SCALE GENOMIC DNA]</scope>
    <source>
        <strain evidence="6">race PST-78</strain>
    </source>
</reference>
<evidence type="ECO:0008006" key="7">
    <source>
        <dbReference type="Google" id="ProtNLM"/>
    </source>
</evidence>
<evidence type="ECO:0000256" key="2">
    <source>
        <dbReference type="SAM" id="MobiDB-lite"/>
    </source>
</evidence>
<keyword evidence="1" id="KW-0479">Metal-binding</keyword>
<dbReference type="Proteomes" id="UP000054564">
    <property type="component" value="Unassembled WGS sequence"/>
</dbReference>
<feature type="region of interest" description="Disordered" evidence="2">
    <location>
        <begin position="1"/>
        <end position="96"/>
    </location>
</feature>
<dbReference type="AlphaFoldDB" id="A0A0L0UV23"/>
<evidence type="ECO:0000259" key="3">
    <source>
        <dbReference type="PROSITE" id="PS50089"/>
    </source>
</evidence>
<evidence type="ECO:0000256" key="1">
    <source>
        <dbReference type="PROSITE-ProRule" id="PRU00175"/>
    </source>
</evidence>
<dbReference type="Pfam" id="PF13923">
    <property type="entry name" value="zf-C3HC4_2"/>
    <property type="match status" value="1"/>
</dbReference>
<dbReference type="CDD" id="cd16514">
    <property type="entry name" value="RING-HC_LONFs_rpt2"/>
    <property type="match status" value="1"/>
</dbReference>
<dbReference type="Gene3D" id="2.30.130.40">
    <property type="entry name" value="LON domain-like"/>
    <property type="match status" value="1"/>
</dbReference>
<dbReference type="SUPFAM" id="SSF88697">
    <property type="entry name" value="PUA domain-like"/>
    <property type="match status" value="1"/>
</dbReference>
<dbReference type="SMART" id="SM00184">
    <property type="entry name" value="RING"/>
    <property type="match status" value="1"/>
</dbReference>
<feature type="domain" description="RING-type" evidence="3">
    <location>
        <begin position="253"/>
        <end position="291"/>
    </location>
</feature>
<dbReference type="EMBL" id="AJIL01000237">
    <property type="protein sequence ID" value="KNE90791.1"/>
    <property type="molecule type" value="Genomic_DNA"/>
</dbReference>
<gene>
    <name evidence="5" type="ORF">PSTG_15799</name>
</gene>
<dbReference type="PANTHER" id="PTHR23327:SF42">
    <property type="entry name" value="LON PEPTIDASE N-TERMINAL DOMAIN AND RING FINGER PROTEIN C14F5.10C"/>
    <property type="match status" value="1"/>
</dbReference>
<dbReference type="GO" id="GO:0008270">
    <property type="term" value="F:zinc ion binding"/>
    <property type="evidence" value="ECO:0007669"/>
    <property type="project" value="UniProtKB-KW"/>
</dbReference>
<feature type="compositionally biased region" description="Low complexity" evidence="2">
    <location>
        <begin position="35"/>
        <end position="52"/>
    </location>
</feature>
<dbReference type="Gene3D" id="3.30.40.10">
    <property type="entry name" value="Zinc/RING finger domain, C3HC4 (zinc finger)"/>
    <property type="match status" value="1"/>
</dbReference>
<dbReference type="PROSITE" id="PS51787">
    <property type="entry name" value="LON_N"/>
    <property type="match status" value="1"/>
</dbReference>
<dbReference type="InterPro" id="IPR003111">
    <property type="entry name" value="Lon_prtase_N"/>
</dbReference>
<dbReference type="SMART" id="SM00464">
    <property type="entry name" value="LON"/>
    <property type="match status" value="1"/>
</dbReference>
<dbReference type="InterPro" id="IPR001841">
    <property type="entry name" value="Znf_RING"/>
</dbReference>
<organism evidence="5 6">
    <name type="scientific">Puccinia striiformis f. sp. tritici PST-78</name>
    <dbReference type="NCBI Taxonomy" id="1165861"/>
    <lineage>
        <taxon>Eukaryota</taxon>
        <taxon>Fungi</taxon>
        <taxon>Dikarya</taxon>
        <taxon>Basidiomycota</taxon>
        <taxon>Pucciniomycotina</taxon>
        <taxon>Pucciniomycetes</taxon>
        <taxon>Pucciniales</taxon>
        <taxon>Pucciniaceae</taxon>
        <taxon>Puccinia</taxon>
    </lineage>
</organism>
<name>A0A0L0UV23_9BASI</name>
<dbReference type="PANTHER" id="PTHR23327">
    <property type="entry name" value="RING FINGER PROTEIN 127"/>
    <property type="match status" value="1"/>
</dbReference>
<dbReference type="SUPFAM" id="SSF57850">
    <property type="entry name" value="RING/U-box"/>
    <property type="match status" value="1"/>
</dbReference>
<sequence>MESDHSDHSSSSSADYGDYNRPQSLNEDQGRCFCSGSSSHESGNHSSRSDSSGSHEEVGIDLRRQHEEDQQEYDDNHRSDPTPALKQNDGSSGSGKLDVNIEEVEAQEEADDQMLRDKLINLLTCPKLINPSTAPRRPPSPSAAALSPASGADSSTDQPAHLLFKPLTLDSGYTICSACYDFYPHELPISISQSLSLQKARSVLTLDDHRHLAQSSPTVNFILQKIIQVAQTFLPQPGGDPSIRAVLQAELECPLCSLVFDSPVTISCGHTFCRSCFLRARDHADHCPVCRQPFWMGPQDVPGIDLLIKRIIEQTLGPAQGTSGPESAVNLEINHTIPLMVCSIGFPGVPMFLQIHEPKYKLLIRRCLSTDRKFGIVIPAFERDQLNPHDSVIIRPTTAHQTPKPNLPVHPFGTILEIRNYETAVDGRMLIEARGCDRFKIDYLLGSLDGYLVAKIHVFSDMPIQEGLSSSSGQANHQSSPRHMSEPSHQTQDQSTERLIETCKLFLDLLRSGSTPWIIERLYSTFGPMPDQPTEFSYWMAMVLPISDQHKATLLPIISYRIRLKILVRWIRVLESQWKNQGCHIT</sequence>
<dbReference type="PROSITE" id="PS50089">
    <property type="entry name" value="ZF_RING_2"/>
    <property type="match status" value="1"/>
</dbReference>